<protein>
    <submittedName>
        <fullName evidence="2">Uncharacterized protein</fullName>
    </submittedName>
</protein>
<dbReference type="AlphaFoldDB" id="A0AAD7T2I0"/>
<dbReference type="EMBL" id="JAINUG010000016">
    <property type="protein sequence ID" value="KAJ8413214.1"/>
    <property type="molecule type" value="Genomic_DNA"/>
</dbReference>
<feature type="region of interest" description="Disordered" evidence="1">
    <location>
        <begin position="83"/>
        <end position="114"/>
    </location>
</feature>
<organism evidence="2 3">
    <name type="scientific">Aldrovandia affinis</name>
    <dbReference type="NCBI Taxonomy" id="143900"/>
    <lineage>
        <taxon>Eukaryota</taxon>
        <taxon>Metazoa</taxon>
        <taxon>Chordata</taxon>
        <taxon>Craniata</taxon>
        <taxon>Vertebrata</taxon>
        <taxon>Euteleostomi</taxon>
        <taxon>Actinopterygii</taxon>
        <taxon>Neopterygii</taxon>
        <taxon>Teleostei</taxon>
        <taxon>Notacanthiformes</taxon>
        <taxon>Halosauridae</taxon>
        <taxon>Aldrovandia</taxon>
    </lineage>
</organism>
<feature type="compositionally biased region" description="Polar residues" evidence="1">
    <location>
        <begin position="104"/>
        <end position="114"/>
    </location>
</feature>
<name>A0AAD7T2I0_9TELE</name>
<evidence type="ECO:0000313" key="3">
    <source>
        <dbReference type="Proteomes" id="UP001221898"/>
    </source>
</evidence>
<proteinExistence type="predicted"/>
<dbReference type="Proteomes" id="UP001221898">
    <property type="component" value="Unassembled WGS sequence"/>
</dbReference>
<evidence type="ECO:0000313" key="2">
    <source>
        <dbReference type="EMBL" id="KAJ8413214.1"/>
    </source>
</evidence>
<reference evidence="2" key="1">
    <citation type="journal article" date="2023" name="Science">
        <title>Genome structures resolve the early diversification of teleost fishes.</title>
        <authorList>
            <person name="Parey E."/>
            <person name="Louis A."/>
            <person name="Montfort J."/>
            <person name="Bouchez O."/>
            <person name="Roques C."/>
            <person name="Iampietro C."/>
            <person name="Lluch J."/>
            <person name="Castinel A."/>
            <person name="Donnadieu C."/>
            <person name="Desvignes T."/>
            <person name="Floi Bucao C."/>
            <person name="Jouanno E."/>
            <person name="Wen M."/>
            <person name="Mejri S."/>
            <person name="Dirks R."/>
            <person name="Jansen H."/>
            <person name="Henkel C."/>
            <person name="Chen W.J."/>
            <person name="Zahm M."/>
            <person name="Cabau C."/>
            <person name="Klopp C."/>
            <person name="Thompson A.W."/>
            <person name="Robinson-Rechavi M."/>
            <person name="Braasch I."/>
            <person name="Lecointre G."/>
            <person name="Bobe J."/>
            <person name="Postlethwait J.H."/>
            <person name="Berthelot C."/>
            <person name="Roest Crollius H."/>
            <person name="Guiguen Y."/>
        </authorList>
    </citation>
    <scope>NUCLEOTIDE SEQUENCE</scope>
    <source>
        <strain evidence="2">NC1722</strain>
    </source>
</reference>
<accession>A0AAD7T2I0</accession>
<evidence type="ECO:0000256" key="1">
    <source>
        <dbReference type="SAM" id="MobiDB-lite"/>
    </source>
</evidence>
<comment type="caution">
    <text evidence="2">The sequence shown here is derived from an EMBL/GenBank/DDBJ whole genome shotgun (WGS) entry which is preliminary data.</text>
</comment>
<keyword evidence="3" id="KW-1185">Reference proteome</keyword>
<sequence>MLPMMSACRRTPSPPDPPLTWCRPAHGATCRWEAEATPSCHSCHSSGGAGYQHQWQVDTHSLYRQVYPPHHLSSQRLLEGCKHKRPSQLPTRPSARSAAVPLETTASPSRQIHF</sequence>
<gene>
    <name evidence="2" type="ORF">AAFF_G00092100</name>
</gene>